<dbReference type="Proteomes" id="UP000256269">
    <property type="component" value="Unassembled WGS sequence"/>
</dbReference>
<proteinExistence type="predicted"/>
<sequence length="374" mass="41311">MPHRLSLVRRLAMLRRMYTGETDSTLLPAITAGLQQLGPEDRQLLHEVLDTDNVGRLFGDDELTPLPVHVRRAMLADAPTEGQRELESGILTAAGLAVNHLHLRMPADLLRPARVFRMVRPHAHEMVLHLESTALGPILAELMPRVTPEGLVGMPGLRARLHRRHVELFLVDDVSATVHLSNVSYRQWTAALAFAESLVDMGELRWLGNDPAPLIDAERSALDVRHRAPGPAGLNSALLRRARIFGDALWFVVWSQGCETTKVDWVPQPSLGRVTRLLMHPLFGLPGDGHHVRYFDEAGLTVTDPHAPRCPMHPASGPPVLVVRPAPFPDGPLELASPGWRSHTAPWAAWHRVLSAANPTFPRQSTQPPSPLPQ</sequence>
<comment type="caution">
    <text evidence="1">The sequence shown here is derived from an EMBL/GenBank/DDBJ whole genome shotgun (WGS) entry which is preliminary data.</text>
</comment>
<evidence type="ECO:0000313" key="1">
    <source>
        <dbReference type="EMBL" id="REH49910.1"/>
    </source>
</evidence>
<accession>A0A3E0HUG4</accession>
<dbReference type="AlphaFoldDB" id="A0A3E0HUG4"/>
<reference evidence="1 2" key="1">
    <citation type="submission" date="2018-08" db="EMBL/GenBank/DDBJ databases">
        <title>Genomic Encyclopedia of Archaeal and Bacterial Type Strains, Phase II (KMG-II): from individual species to whole genera.</title>
        <authorList>
            <person name="Goeker M."/>
        </authorList>
    </citation>
    <scope>NUCLEOTIDE SEQUENCE [LARGE SCALE GENOMIC DNA]</scope>
    <source>
        <strain evidence="1 2">DSM 45791</strain>
    </source>
</reference>
<dbReference type="RefSeq" id="WP_116174464.1">
    <property type="nucleotide sequence ID" value="NZ_CP144375.1"/>
</dbReference>
<evidence type="ECO:0000313" key="2">
    <source>
        <dbReference type="Proteomes" id="UP000256269"/>
    </source>
</evidence>
<protein>
    <submittedName>
        <fullName evidence="1">Uncharacterized protein</fullName>
    </submittedName>
</protein>
<keyword evidence="2" id="KW-1185">Reference proteome</keyword>
<organism evidence="1 2">
    <name type="scientific">Kutzneria buriramensis</name>
    <dbReference type="NCBI Taxonomy" id="1045776"/>
    <lineage>
        <taxon>Bacteria</taxon>
        <taxon>Bacillati</taxon>
        <taxon>Actinomycetota</taxon>
        <taxon>Actinomycetes</taxon>
        <taxon>Pseudonocardiales</taxon>
        <taxon>Pseudonocardiaceae</taxon>
        <taxon>Kutzneria</taxon>
    </lineage>
</organism>
<dbReference type="EMBL" id="QUNO01000004">
    <property type="protein sequence ID" value="REH49910.1"/>
    <property type="molecule type" value="Genomic_DNA"/>
</dbReference>
<name>A0A3E0HUG4_9PSEU</name>
<gene>
    <name evidence="1" type="ORF">BCF44_104176</name>
</gene>
<dbReference type="OrthoDB" id="3660677at2"/>